<dbReference type="GO" id="GO:0005634">
    <property type="term" value="C:nucleus"/>
    <property type="evidence" value="ECO:0007669"/>
    <property type="project" value="TreeGrafter"/>
</dbReference>
<dbReference type="GO" id="GO:0005737">
    <property type="term" value="C:cytoplasm"/>
    <property type="evidence" value="ECO:0007669"/>
    <property type="project" value="TreeGrafter"/>
</dbReference>
<accession>A0A4U7AX51</accession>
<name>A0A4U7AX51_9PEZI</name>
<evidence type="ECO:0000313" key="4">
    <source>
        <dbReference type="Proteomes" id="UP000308133"/>
    </source>
</evidence>
<evidence type="ECO:0000313" key="3">
    <source>
        <dbReference type="EMBL" id="TKX21381.1"/>
    </source>
</evidence>
<evidence type="ECO:0000256" key="1">
    <source>
        <dbReference type="ARBA" id="ARBA00010105"/>
    </source>
</evidence>
<sequence>MQTAKRMKMTGPLIGTHNGHFHADEALAVYLLRLLPEYSDSSLVRTRDPEKLNDCHTVVDVGGVYDDGVKRYDHHQREFNAVFPNHATKLSSAGLVYMHYGKAIIAQCTGLPQDHADVTLLYEKLYDDFVEAFDANDNGISMYEPADLRKAGLEKKFSDRGFSMASVVNRINYTNPAPAFLAKDSVSANGQAPSDAIAKAASNGAAEKTPEQKQAEEDERFLKASHFVGEQFLSELMDKSQSWLPARASVKEAFDKRTKYDESGKILVLDEGMPWADHLYALEKETGVEGQVLYVLFPEGSPDGKWRIRAVGIGNGGFENRKALPAAWRGVRDDELSKVSGVPGCIFVHASGFIGGNQTFDGALEMAKKALTL</sequence>
<dbReference type="EMBL" id="PTQR01000081">
    <property type="protein sequence ID" value="TKX21381.1"/>
    <property type="molecule type" value="Genomic_DNA"/>
</dbReference>
<dbReference type="PANTHER" id="PTHR11215">
    <property type="entry name" value="METAL DEPENDENT HYDROLASE - RELATED"/>
    <property type="match status" value="1"/>
</dbReference>
<organism evidence="3 4">
    <name type="scientific">Elsinoe australis</name>
    <dbReference type="NCBI Taxonomy" id="40998"/>
    <lineage>
        <taxon>Eukaryota</taxon>
        <taxon>Fungi</taxon>
        <taxon>Dikarya</taxon>
        <taxon>Ascomycota</taxon>
        <taxon>Pezizomycotina</taxon>
        <taxon>Dothideomycetes</taxon>
        <taxon>Dothideomycetidae</taxon>
        <taxon>Myriangiales</taxon>
        <taxon>Elsinoaceae</taxon>
        <taxon>Elsinoe</taxon>
    </lineage>
</organism>
<dbReference type="Pfam" id="PF03690">
    <property type="entry name" value="MYG1_exonuc"/>
    <property type="match status" value="1"/>
</dbReference>
<dbReference type="Proteomes" id="UP000308133">
    <property type="component" value="Unassembled WGS sequence"/>
</dbReference>
<comment type="similarity">
    <text evidence="1">Belongs to the MYG1 family.</text>
</comment>
<dbReference type="AlphaFoldDB" id="A0A4U7AX51"/>
<comment type="caution">
    <text evidence="3">The sequence shown here is derived from an EMBL/GenBank/DDBJ whole genome shotgun (WGS) entry which is preliminary data.</text>
</comment>
<feature type="region of interest" description="Disordered" evidence="2">
    <location>
        <begin position="193"/>
        <end position="214"/>
    </location>
</feature>
<protein>
    <submittedName>
        <fullName evidence="3">Uncharacterized protein</fullName>
    </submittedName>
</protein>
<dbReference type="PANTHER" id="PTHR11215:SF1">
    <property type="entry name" value="MYG1 EXONUCLEASE"/>
    <property type="match status" value="1"/>
</dbReference>
<reference evidence="3 4" key="1">
    <citation type="submission" date="2018-02" db="EMBL/GenBank/DDBJ databases">
        <title>Draft genome sequences of Elsinoe sp., causing black scab on jojoba.</title>
        <authorList>
            <person name="Stodart B."/>
            <person name="Jeffress S."/>
            <person name="Ash G."/>
            <person name="Arun Chinnappa K."/>
        </authorList>
    </citation>
    <scope>NUCLEOTIDE SEQUENCE [LARGE SCALE GENOMIC DNA]</scope>
    <source>
        <strain evidence="3 4">Hillstone_2</strain>
    </source>
</reference>
<evidence type="ECO:0000256" key="2">
    <source>
        <dbReference type="SAM" id="MobiDB-lite"/>
    </source>
</evidence>
<dbReference type="InterPro" id="IPR003226">
    <property type="entry name" value="MYG1_exonuclease"/>
</dbReference>
<proteinExistence type="inferred from homology"/>
<gene>
    <name evidence="3" type="ORF">C1H76_6455</name>
</gene>